<evidence type="ECO:0000256" key="3">
    <source>
        <dbReference type="ARBA" id="ARBA00022741"/>
    </source>
</evidence>
<dbReference type="InterPro" id="IPR051175">
    <property type="entry name" value="CLK_kinases"/>
</dbReference>
<sequence length="436" mass="49834">MAASAPPPGKDKGKQPKIDYVPLEGVEDLEYYEKGGYHPVKIGDILHEKYRIVHKLGFGTYGTIWLAVDQTSRQFVAIKVGRAEHSNPLEATSIKGLQHTITFDTSTIRSVIPPLLDNFDIDGPNGKHPCYVTTVGGANLSLAKLKCHQGVFRLDVARAMAAQLVIAVAHVHEKEYVHGDVNLSNVVLRLPFDINKFSVDALYEKFGKPMRVPVVREDSKELTPAVPSECIESVWMGKTSDEIRLSDAKIMLIDFGESYQPSLEARHNSMVPRAYQPPEALHEKDPLLSFPSDIWTVACSLWDIVAWFPLFESYFSKETENITAEQVSVLGKLPPGWWSYWGRKYEIRRRQFDKDCKTKHPEEYPDMETRFDEAAQKPRRARGWEAMADGEKKAFLLMIRSMLKYRPEERATAKKVLESEWMKRWAIPEYDKIREH</sequence>
<dbReference type="GO" id="GO:0005634">
    <property type="term" value="C:nucleus"/>
    <property type="evidence" value="ECO:0007669"/>
    <property type="project" value="TreeGrafter"/>
</dbReference>
<evidence type="ECO:0000313" key="8">
    <source>
        <dbReference type="EMBL" id="OKP09825.1"/>
    </source>
</evidence>
<dbReference type="EMBL" id="MNBE01000438">
    <property type="protein sequence ID" value="OKP09825.1"/>
    <property type="molecule type" value="Genomic_DNA"/>
</dbReference>
<dbReference type="Proteomes" id="UP000186955">
    <property type="component" value="Unassembled WGS sequence"/>
</dbReference>
<comment type="caution">
    <text evidence="8">The sequence shown here is derived from an EMBL/GenBank/DDBJ whole genome shotgun (WGS) entry which is preliminary data.</text>
</comment>
<dbReference type="InterPro" id="IPR000719">
    <property type="entry name" value="Prot_kinase_dom"/>
</dbReference>
<organism evidence="8 9">
    <name type="scientific">Penicillium subrubescens</name>
    <dbReference type="NCBI Taxonomy" id="1316194"/>
    <lineage>
        <taxon>Eukaryota</taxon>
        <taxon>Fungi</taxon>
        <taxon>Dikarya</taxon>
        <taxon>Ascomycota</taxon>
        <taxon>Pezizomycotina</taxon>
        <taxon>Eurotiomycetes</taxon>
        <taxon>Eurotiomycetidae</taxon>
        <taxon>Eurotiales</taxon>
        <taxon>Aspergillaceae</taxon>
        <taxon>Penicillium</taxon>
    </lineage>
</organism>
<feature type="binding site" evidence="6">
    <location>
        <position position="79"/>
    </location>
    <ligand>
        <name>ATP</name>
        <dbReference type="ChEBI" id="CHEBI:30616"/>
    </ligand>
</feature>
<keyword evidence="9" id="KW-1185">Reference proteome</keyword>
<accession>A0A1Q5UBG4</accession>
<dbReference type="SMART" id="SM00220">
    <property type="entry name" value="S_TKc"/>
    <property type="match status" value="1"/>
</dbReference>
<dbReference type="PROSITE" id="PS50011">
    <property type="entry name" value="PROTEIN_KINASE_DOM"/>
    <property type="match status" value="1"/>
</dbReference>
<dbReference type="SUPFAM" id="SSF56112">
    <property type="entry name" value="Protein kinase-like (PK-like)"/>
    <property type="match status" value="1"/>
</dbReference>
<dbReference type="PANTHER" id="PTHR45646:SF11">
    <property type="entry name" value="SERINE_THREONINE-PROTEIN KINASE DOA"/>
    <property type="match status" value="1"/>
</dbReference>
<keyword evidence="1" id="KW-0723">Serine/threonine-protein kinase</keyword>
<dbReference type="Pfam" id="PF00069">
    <property type="entry name" value="Pkinase"/>
    <property type="match status" value="2"/>
</dbReference>
<dbReference type="GO" id="GO:0005524">
    <property type="term" value="F:ATP binding"/>
    <property type="evidence" value="ECO:0007669"/>
    <property type="project" value="UniProtKB-UniRule"/>
</dbReference>
<reference evidence="8 9" key="1">
    <citation type="submission" date="2016-10" db="EMBL/GenBank/DDBJ databases">
        <title>Genome sequence of the ascomycete fungus Penicillium subrubescens.</title>
        <authorList>
            <person name="De Vries R.P."/>
            <person name="Peng M."/>
            <person name="Dilokpimol A."/>
            <person name="Hilden K."/>
            <person name="Makela M.R."/>
            <person name="Grigoriev I."/>
            <person name="Riley R."/>
            <person name="Granchi Z."/>
        </authorList>
    </citation>
    <scope>NUCLEOTIDE SEQUENCE [LARGE SCALE GENOMIC DNA]</scope>
    <source>
        <strain evidence="8 9">CBS 132785</strain>
    </source>
</reference>
<feature type="domain" description="Protein kinase" evidence="7">
    <location>
        <begin position="50"/>
        <end position="422"/>
    </location>
</feature>
<dbReference type="Gene3D" id="3.30.200.20">
    <property type="entry name" value="Phosphorylase Kinase, domain 1"/>
    <property type="match status" value="1"/>
</dbReference>
<evidence type="ECO:0000313" key="9">
    <source>
        <dbReference type="Proteomes" id="UP000186955"/>
    </source>
</evidence>
<protein>
    <submittedName>
        <fullName evidence="8">Serine/threonine-protein kinase SRPK</fullName>
    </submittedName>
</protein>
<evidence type="ECO:0000256" key="1">
    <source>
        <dbReference type="ARBA" id="ARBA00022527"/>
    </source>
</evidence>
<dbReference type="GO" id="GO:0043484">
    <property type="term" value="P:regulation of RNA splicing"/>
    <property type="evidence" value="ECO:0007669"/>
    <property type="project" value="TreeGrafter"/>
</dbReference>
<dbReference type="PANTHER" id="PTHR45646">
    <property type="entry name" value="SERINE/THREONINE-PROTEIN KINASE DOA-RELATED"/>
    <property type="match status" value="1"/>
</dbReference>
<evidence type="ECO:0000256" key="5">
    <source>
        <dbReference type="ARBA" id="ARBA00022840"/>
    </source>
</evidence>
<gene>
    <name evidence="8" type="ORF">PENSUB_4749</name>
</gene>
<dbReference type="GO" id="GO:0004674">
    <property type="term" value="F:protein serine/threonine kinase activity"/>
    <property type="evidence" value="ECO:0007669"/>
    <property type="project" value="UniProtKB-KW"/>
</dbReference>
<keyword evidence="3 6" id="KW-0547">Nucleotide-binding</keyword>
<name>A0A1Q5UBG4_9EURO</name>
<evidence type="ECO:0000256" key="6">
    <source>
        <dbReference type="PROSITE-ProRule" id="PRU10141"/>
    </source>
</evidence>
<keyword evidence="5 6" id="KW-0067">ATP-binding</keyword>
<keyword evidence="2" id="KW-0808">Transferase</keyword>
<evidence type="ECO:0000256" key="4">
    <source>
        <dbReference type="ARBA" id="ARBA00022777"/>
    </source>
</evidence>
<dbReference type="InterPro" id="IPR011009">
    <property type="entry name" value="Kinase-like_dom_sf"/>
</dbReference>
<dbReference type="STRING" id="1316194.A0A1Q5UBG4"/>
<evidence type="ECO:0000256" key="2">
    <source>
        <dbReference type="ARBA" id="ARBA00022679"/>
    </source>
</evidence>
<proteinExistence type="predicted"/>
<dbReference type="PROSITE" id="PS00107">
    <property type="entry name" value="PROTEIN_KINASE_ATP"/>
    <property type="match status" value="1"/>
</dbReference>
<evidence type="ECO:0000259" key="7">
    <source>
        <dbReference type="PROSITE" id="PS50011"/>
    </source>
</evidence>
<keyword evidence="4 8" id="KW-0418">Kinase</keyword>
<dbReference type="Gene3D" id="1.10.510.10">
    <property type="entry name" value="Transferase(Phosphotransferase) domain 1"/>
    <property type="match status" value="1"/>
</dbReference>
<dbReference type="OrthoDB" id="5979581at2759"/>
<dbReference type="InterPro" id="IPR017441">
    <property type="entry name" value="Protein_kinase_ATP_BS"/>
</dbReference>
<dbReference type="AlphaFoldDB" id="A0A1Q5UBG4"/>